<gene>
    <name evidence="5" type="ORF">ABU614_10275</name>
</gene>
<protein>
    <submittedName>
        <fullName evidence="5">Class I SAM-dependent methyltransferase</fullName>
        <ecNumber evidence="5">2.1.1.-</ecNumber>
    </submittedName>
</protein>
<sequence length="255" mass="28678">MNHADSQFDALADAYEDSIEQMPFRKHIEMHSVLRVLGDTGGLRVLDLGCGSGLYTRAIAQRGARRVMGLDVSEGMIDYARRREDRTPLGIGYRWRDATRAADTIADDLGERFDLVTAIYVLPYAPTLHGLTAICRTAFHALSAPGDRFVAAVLNPEFAREPGWYRNYGMELSAPPALYEGAPVHLHAWFGGHILDLDAFYWSREAHERAFAEAGFAQLRWHAPVLAESGREVQPSEFWHNYLHCPHAMIVEAQR</sequence>
<dbReference type="RefSeq" id="WP_363800481.1">
    <property type="nucleotide sequence ID" value="NZ_CP159925.1"/>
</dbReference>
<proteinExistence type="predicted"/>
<evidence type="ECO:0000256" key="2">
    <source>
        <dbReference type="ARBA" id="ARBA00022679"/>
    </source>
</evidence>
<accession>A0AAU8MXT5</accession>
<keyword evidence="1 5" id="KW-0489">Methyltransferase</keyword>
<feature type="domain" description="Methyltransferase" evidence="4">
    <location>
        <begin position="45"/>
        <end position="137"/>
    </location>
</feature>
<dbReference type="SUPFAM" id="SSF53335">
    <property type="entry name" value="S-adenosyl-L-methionine-dependent methyltransferases"/>
    <property type="match status" value="1"/>
</dbReference>
<dbReference type="InterPro" id="IPR041698">
    <property type="entry name" value="Methyltransf_25"/>
</dbReference>
<dbReference type="EMBL" id="CP159925">
    <property type="protein sequence ID" value="XCO77142.1"/>
    <property type="molecule type" value="Genomic_DNA"/>
</dbReference>
<evidence type="ECO:0000256" key="1">
    <source>
        <dbReference type="ARBA" id="ARBA00022603"/>
    </source>
</evidence>
<keyword evidence="3" id="KW-0949">S-adenosyl-L-methionine</keyword>
<dbReference type="Gene3D" id="3.40.50.150">
    <property type="entry name" value="Vaccinia Virus protein VP39"/>
    <property type="match status" value="1"/>
</dbReference>
<dbReference type="CDD" id="cd02440">
    <property type="entry name" value="AdoMet_MTases"/>
    <property type="match status" value="1"/>
</dbReference>
<keyword evidence="2 5" id="KW-0808">Transferase</keyword>
<organism evidence="5">
    <name type="scientific">Lysobacter firmicutimachus</name>
    <dbReference type="NCBI Taxonomy" id="1792846"/>
    <lineage>
        <taxon>Bacteria</taxon>
        <taxon>Pseudomonadati</taxon>
        <taxon>Pseudomonadota</taxon>
        <taxon>Gammaproteobacteria</taxon>
        <taxon>Lysobacterales</taxon>
        <taxon>Lysobacteraceae</taxon>
        <taxon>Lysobacter</taxon>
    </lineage>
</organism>
<dbReference type="AlphaFoldDB" id="A0AAU8MXT5"/>
<name>A0AAU8MXT5_9GAMM</name>
<dbReference type="PANTHER" id="PTHR43464">
    <property type="entry name" value="METHYLTRANSFERASE"/>
    <property type="match status" value="1"/>
</dbReference>
<dbReference type="InterPro" id="IPR029063">
    <property type="entry name" value="SAM-dependent_MTases_sf"/>
</dbReference>
<dbReference type="GO" id="GO:0008168">
    <property type="term" value="F:methyltransferase activity"/>
    <property type="evidence" value="ECO:0007669"/>
    <property type="project" value="UniProtKB-KW"/>
</dbReference>
<dbReference type="Pfam" id="PF13649">
    <property type="entry name" value="Methyltransf_25"/>
    <property type="match status" value="1"/>
</dbReference>
<dbReference type="GO" id="GO:0032259">
    <property type="term" value="P:methylation"/>
    <property type="evidence" value="ECO:0007669"/>
    <property type="project" value="UniProtKB-KW"/>
</dbReference>
<evidence type="ECO:0000259" key="4">
    <source>
        <dbReference type="Pfam" id="PF13649"/>
    </source>
</evidence>
<evidence type="ECO:0000313" key="5">
    <source>
        <dbReference type="EMBL" id="XCO77142.1"/>
    </source>
</evidence>
<evidence type="ECO:0000256" key="3">
    <source>
        <dbReference type="ARBA" id="ARBA00022691"/>
    </source>
</evidence>
<reference evidence="5" key="1">
    <citation type="submission" date="2024-06" db="EMBL/GenBank/DDBJ databases">
        <authorList>
            <person name="Li S."/>
        </authorList>
    </citation>
    <scope>NUCLEOTIDE SEQUENCE</scope>
    <source>
        <strain evidence="5">SR10</strain>
    </source>
</reference>
<dbReference type="EC" id="2.1.1.-" evidence="5"/>
<dbReference type="PANTHER" id="PTHR43464:SF19">
    <property type="entry name" value="UBIQUINONE BIOSYNTHESIS O-METHYLTRANSFERASE, MITOCHONDRIAL"/>
    <property type="match status" value="1"/>
</dbReference>